<keyword evidence="2" id="KW-1185">Reference proteome</keyword>
<dbReference type="PANTHER" id="PTHR31912">
    <property type="entry name" value="IP13529P"/>
    <property type="match status" value="1"/>
</dbReference>
<proteinExistence type="predicted"/>
<dbReference type="OrthoDB" id="2501240at2759"/>
<protein>
    <submittedName>
        <fullName evidence="1">Uncharacterized protein</fullName>
    </submittedName>
</protein>
<feature type="non-terminal residue" evidence="1">
    <location>
        <position position="471"/>
    </location>
</feature>
<dbReference type="PANTHER" id="PTHR31912:SF34">
    <property type="entry name" value="NOTOCHORD-RELATED PROTEIN"/>
    <property type="match status" value="1"/>
</dbReference>
<accession>A0A0L0UQA6</accession>
<dbReference type="Proteomes" id="UP000054564">
    <property type="component" value="Unassembled WGS sequence"/>
</dbReference>
<evidence type="ECO:0000313" key="1">
    <source>
        <dbReference type="EMBL" id="KNE89272.1"/>
    </source>
</evidence>
<dbReference type="EMBL" id="AJIL01000414">
    <property type="protein sequence ID" value="KNE89272.1"/>
    <property type="molecule type" value="Genomic_DNA"/>
</dbReference>
<sequence>MIVDGFRAYDVLLGQPVLIVMSMMLCFLADSPMHAEITNTPVPGASLNPCRMCTLHAPKKADKRSLSYLLQFLEIDSNGSPQPHVERTWEETIEHTYNLYNLFIRKNITAVKAQRIIYGVTDSLNNRFIDGKRKKSSASLKQLILALEEADITELFNPFLKLIGFDGCKDTPAEILHVFLLGLVKYLVRDFVTKIKKHKDKTKVLELIGCLQSFNTNSLNISLLKPHYLVHHSQYFVGKDFKIFLQAIPFIFLSLMTNEQRDLWRSLSQLASYAFQTHITHMPTFQAELKQHIAIFMYHMIKMTAQWINKPKFHILFHLPKSILRFGPASLFSTENFESFNGVLRKSSTHSNKQAPGRDIAINFSNQSATRFLLSGGVKYNKTNKSTSKCSPRLLALFSNNPSIQKTFGYNAEMSDPAIHYPFQKRSKLNAGDIAAVPMSLSNQFPNDNITQISQLQLNRHEEIRKSYFVL</sequence>
<organism evidence="1 2">
    <name type="scientific">Puccinia striiformis f. sp. tritici PST-78</name>
    <dbReference type="NCBI Taxonomy" id="1165861"/>
    <lineage>
        <taxon>Eukaryota</taxon>
        <taxon>Fungi</taxon>
        <taxon>Dikarya</taxon>
        <taxon>Basidiomycota</taxon>
        <taxon>Pucciniomycotina</taxon>
        <taxon>Pucciniomycetes</taxon>
        <taxon>Pucciniales</taxon>
        <taxon>Pucciniaceae</taxon>
        <taxon>Puccinia</taxon>
    </lineage>
</organism>
<gene>
    <name evidence="1" type="ORF">PSTG_17267</name>
</gene>
<name>A0A0L0UQA6_9BASI</name>
<evidence type="ECO:0000313" key="2">
    <source>
        <dbReference type="Proteomes" id="UP000054564"/>
    </source>
</evidence>
<dbReference type="AlphaFoldDB" id="A0A0L0UQA6"/>
<comment type="caution">
    <text evidence="1">The sequence shown here is derived from an EMBL/GenBank/DDBJ whole genome shotgun (WGS) entry which is preliminary data.</text>
</comment>
<dbReference type="STRING" id="1165861.A0A0L0UQA6"/>
<reference evidence="2" key="1">
    <citation type="submission" date="2014-03" db="EMBL/GenBank/DDBJ databases">
        <title>The Genome Sequence of Puccinia striiformis f. sp. tritici PST-78.</title>
        <authorList>
            <consortium name="The Broad Institute Genome Sequencing Platform"/>
            <person name="Cuomo C."/>
            <person name="Hulbert S."/>
            <person name="Chen X."/>
            <person name="Walker B."/>
            <person name="Young S.K."/>
            <person name="Zeng Q."/>
            <person name="Gargeya S."/>
            <person name="Fitzgerald M."/>
            <person name="Haas B."/>
            <person name="Abouelleil A."/>
            <person name="Alvarado L."/>
            <person name="Arachchi H.M."/>
            <person name="Berlin A.M."/>
            <person name="Chapman S.B."/>
            <person name="Goldberg J."/>
            <person name="Griggs A."/>
            <person name="Gujja S."/>
            <person name="Hansen M."/>
            <person name="Howarth C."/>
            <person name="Imamovic A."/>
            <person name="Larimer J."/>
            <person name="McCowan C."/>
            <person name="Montmayeur A."/>
            <person name="Murphy C."/>
            <person name="Neiman D."/>
            <person name="Pearson M."/>
            <person name="Priest M."/>
            <person name="Roberts A."/>
            <person name="Saif S."/>
            <person name="Shea T."/>
            <person name="Sisk P."/>
            <person name="Sykes S."/>
            <person name="Wortman J."/>
            <person name="Nusbaum C."/>
            <person name="Birren B."/>
        </authorList>
    </citation>
    <scope>NUCLEOTIDE SEQUENCE [LARGE SCALE GENOMIC DNA]</scope>
    <source>
        <strain evidence="2">race PST-78</strain>
    </source>
</reference>